<dbReference type="SUPFAM" id="SSF160631">
    <property type="entry name" value="SMI1/KNR4-like"/>
    <property type="match status" value="1"/>
</dbReference>
<dbReference type="InterPro" id="IPR018958">
    <property type="entry name" value="Knr4/Smi1-like_dom"/>
</dbReference>
<name>A0A4Q0NP56_9FLAO</name>
<proteinExistence type="predicted"/>
<dbReference type="InterPro" id="IPR037883">
    <property type="entry name" value="Knr4/Smi1-like_sf"/>
</dbReference>
<reference evidence="2 3" key="1">
    <citation type="submission" date="2018-07" db="EMBL/GenBank/DDBJ databases">
        <title>Leeuwenhoekiella genomics.</title>
        <authorList>
            <person name="Tahon G."/>
            <person name="Willems A."/>
        </authorList>
    </citation>
    <scope>NUCLEOTIDE SEQUENCE [LARGE SCALE GENOMIC DNA]</scope>
    <source>
        <strain evidence="2 3">R-50232</strain>
    </source>
</reference>
<comment type="caution">
    <text evidence="2">The sequence shown here is derived from an EMBL/GenBank/DDBJ whole genome shotgun (WGS) entry which is preliminary data.</text>
</comment>
<dbReference type="EMBL" id="QOVI01000008">
    <property type="protein sequence ID" value="RXG11930.1"/>
    <property type="molecule type" value="Genomic_DNA"/>
</dbReference>
<evidence type="ECO:0000259" key="1">
    <source>
        <dbReference type="Pfam" id="PF09346"/>
    </source>
</evidence>
<dbReference type="OrthoDB" id="1176918at2"/>
<evidence type="ECO:0000313" key="3">
    <source>
        <dbReference type="Proteomes" id="UP000289821"/>
    </source>
</evidence>
<gene>
    <name evidence="2" type="ORF">DSM04_10827</name>
</gene>
<keyword evidence="3" id="KW-1185">Reference proteome</keyword>
<organism evidence="2 3">
    <name type="scientific">Leeuwenhoekiella aestuarii</name>
    <dbReference type="NCBI Taxonomy" id="2249426"/>
    <lineage>
        <taxon>Bacteria</taxon>
        <taxon>Pseudomonadati</taxon>
        <taxon>Bacteroidota</taxon>
        <taxon>Flavobacteriia</taxon>
        <taxon>Flavobacteriales</taxon>
        <taxon>Flavobacteriaceae</taxon>
        <taxon>Leeuwenhoekiella</taxon>
    </lineage>
</organism>
<dbReference type="RefSeq" id="WP_128762588.1">
    <property type="nucleotide sequence ID" value="NZ_QOVI01000008.1"/>
</dbReference>
<dbReference type="AlphaFoldDB" id="A0A4Q0NP56"/>
<dbReference type="Gene3D" id="3.40.1580.10">
    <property type="entry name" value="SMI1/KNR4-like"/>
    <property type="match status" value="1"/>
</dbReference>
<dbReference type="Proteomes" id="UP000289821">
    <property type="component" value="Unassembled WGS sequence"/>
</dbReference>
<evidence type="ECO:0000313" key="2">
    <source>
        <dbReference type="EMBL" id="RXG11930.1"/>
    </source>
</evidence>
<accession>A0A4Q0NP56</accession>
<protein>
    <submittedName>
        <fullName evidence="2">SMI1/KNR4 family protein SUKH-1</fullName>
    </submittedName>
</protein>
<feature type="domain" description="Knr4/Smi1-like" evidence="1">
    <location>
        <begin position="4"/>
        <end position="142"/>
    </location>
</feature>
<sequence length="147" mass="16570">MSLAFSETFQQELPSSYLQFLDENPEGTQIETSEHDDARTWTMMGQAALLKRWPMKGVGEAANYECLKLYTYVAGENIAELYAHSAHCGPVKLDRVARGFVIGHENGDYLYLDPEADFSVWAYDHDGGEVTKISASFDQFLNHQNPL</sequence>
<dbReference type="Pfam" id="PF09346">
    <property type="entry name" value="SMI1_KNR4"/>
    <property type="match status" value="1"/>
</dbReference>